<proteinExistence type="predicted"/>
<dbReference type="WBParaSite" id="PS1159_v2.g2838.t1">
    <property type="protein sequence ID" value="PS1159_v2.g2838.t1"/>
    <property type="gene ID" value="PS1159_v2.g2838"/>
</dbReference>
<sequence>MAAISSTPFGMTDGSFCGEPLMKDGSIYNSSSIPNVSQCFQHTILVFVPSLFFWVLFPAFLLQSRRLQQSRRFLPLPLSPLYVIKGVIALILFCDAIFIFSRHFVDSDDSPSVNWVYPIILAFTAAGLFCCHIIAKYVGIVSSGIIFNTYLVFTIAGIPELYEWIQRSTDDTIPSSNGRALGFYIWWSLCLLQTALYCFADKRTEKQPANYELDSSFLNRLTLWWFTPLPLTGARRDLEFTDCFELNEGNQSHFLKEQWEYFWNPTIEKYFEKKKLLVAESTSQKLLNGNAHAFVEENVPKEKEAATKKLEPPSVIYNLFKMFKFEFFAAMIIKGFADVLQFANPYLLQALINYVSDADAKMWQGLSYALLMFGASQLRSFLVNYYFYIMFRMGIKLQSAMTGAVYRKTLRLSNGARRDKTVGEIVNLMAIDIERFQLVTSQIQQYWSSPFQICLALIFLFNTLGIAALPGVLITALFIPYNIFTSFFMRRWMITQMKLKDERAKMCNEVLNGIKVIKLYAWEIPMMNLIENIRKRELSCIFKSSLVRISVDIFNWATPFLVALFAFMTYTLTDPENHKLTPAVAFVSLTLFNQLRSPMTMLGLLINITIETMVSNKRLKNFMIAEELDEKAIDRTPQTSGKYELIEAHKADFSWETPIDTSADSSHSSSSLRDISLSINRGDLIAIVGRVGAGKSSLLSALLGEMEKLRGEVSVRGQIAYVPQQAWIQNMTLRDNICFGQPYNKTLYNKVIDACALRPDLEILPDGDLTEIGEKGINLSGGQKARISLARAIYQNCDIYFFDDPLSAVDSHVGKHIFINALGPRGLLKNKTRILVTHGVTFLPNADKIIVMDKGEIYEQGEYDELIKQNGKLAEVVAVANEEGGTPSQSSKNPSPKPIKKSLETFDEEDTDEYDEPDLSVVGDADINLADISVERKLSTISVLAKSGVTRRHSSIKSSTSSLKKGTMKSEGPEKLIQKEKVESGRVKVTVYMEYIKAAGYFMMSAYIFFYIAYQAVMSGRNFWLSQWADDNDPSSGTQPTMSSNHRLAIYAVLGGCETIAMALGLICLAFGGLKASKNLHSPVLIQILRSPMSFFDTTPVGRILNRLSKDIEVVDMRLPMNFRYFAMCLTQVAFTLLIICITTPIFTAVIIPLAAVYVLSLRYYVPTSRQLKRLESNSRSPIYSHFGETIQGAAVIRAFRKSEKFSSNMDQYVDKFCQVKYMNLISNRWLAVRLEFIGNLVVFFAALFAVLSHYWGWISSPGLVGLSVSYALNITEVLNFAVRQVSELETNIVSVERLKEYTEVESEAPWRIEGKSPPSGWPQQGRIEFRGYSTRYRTGLELVVRNINAFVKPGEKIGIVGRTGAGKSSLTLALFRMIEAAEGKIVIDSTIIAEIGLHDLRSNITIIPQDPVCFSASLRFNLDPFNKYSDTEIWTALEMAHLKAFVASLPEGLSHEITEGGENISVGQRQLLCLARALLRRSKILVLDEATAAVDLATDALIQDTIRKEFKDSTIFTIAHRLNTIMDYDRVMVLDKGEIKEMDSPQKLLENKNSYFSAMVLDSKNTESNNETKPSE</sequence>
<accession>A0AC35G8W1</accession>
<evidence type="ECO:0000313" key="2">
    <source>
        <dbReference type="WBParaSite" id="PS1159_v2.g2838.t1"/>
    </source>
</evidence>
<protein>
    <submittedName>
        <fullName evidence="2">Multidrug resistance-associated protein 1</fullName>
    </submittedName>
</protein>
<evidence type="ECO:0000313" key="1">
    <source>
        <dbReference type="Proteomes" id="UP000887580"/>
    </source>
</evidence>
<organism evidence="1 2">
    <name type="scientific">Panagrolaimus sp. PS1159</name>
    <dbReference type="NCBI Taxonomy" id="55785"/>
    <lineage>
        <taxon>Eukaryota</taxon>
        <taxon>Metazoa</taxon>
        <taxon>Ecdysozoa</taxon>
        <taxon>Nematoda</taxon>
        <taxon>Chromadorea</taxon>
        <taxon>Rhabditida</taxon>
        <taxon>Tylenchina</taxon>
        <taxon>Panagrolaimomorpha</taxon>
        <taxon>Panagrolaimoidea</taxon>
        <taxon>Panagrolaimidae</taxon>
        <taxon>Panagrolaimus</taxon>
    </lineage>
</organism>
<name>A0AC35G8W1_9BILA</name>
<reference evidence="2" key="1">
    <citation type="submission" date="2022-11" db="UniProtKB">
        <authorList>
            <consortium name="WormBaseParasite"/>
        </authorList>
    </citation>
    <scope>IDENTIFICATION</scope>
</reference>
<dbReference type="Proteomes" id="UP000887580">
    <property type="component" value="Unplaced"/>
</dbReference>